<evidence type="ECO:0000259" key="6">
    <source>
        <dbReference type="PROSITE" id="PS51085"/>
    </source>
</evidence>
<gene>
    <name evidence="8" type="primary">xdhA</name>
    <name evidence="8" type="ORF">RXV79_05765</name>
</gene>
<dbReference type="Gene3D" id="3.30.390.50">
    <property type="entry name" value="CO dehydrogenase flavoprotein, C-terminal domain"/>
    <property type="match status" value="1"/>
</dbReference>
<name>A0ABZ0D2U6_9BURK</name>
<dbReference type="InterPro" id="IPR012675">
    <property type="entry name" value="Beta-grasp_dom_sf"/>
</dbReference>
<keyword evidence="3" id="KW-0274">FAD</keyword>
<proteinExistence type="predicted"/>
<dbReference type="SMART" id="SM01092">
    <property type="entry name" value="CO_deh_flav_C"/>
    <property type="match status" value="1"/>
</dbReference>
<dbReference type="InterPro" id="IPR002888">
    <property type="entry name" value="2Fe-2S-bd"/>
</dbReference>
<dbReference type="InterPro" id="IPR006058">
    <property type="entry name" value="2Fe2S_fd_BS"/>
</dbReference>
<dbReference type="Gene3D" id="1.10.150.120">
    <property type="entry name" value="[2Fe-2S]-binding domain"/>
    <property type="match status" value="1"/>
</dbReference>
<keyword evidence="5" id="KW-0408">Iron</keyword>
<evidence type="ECO:0000256" key="1">
    <source>
        <dbReference type="ARBA" id="ARBA00022630"/>
    </source>
</evidence>
<dbReference type="SUPFAM" id="SSF47741">
    <property type="entry name" value="CO dehydrogenase ISP C-domain like"/>
    <property type="match status" value="1"/>
</dbReference>
<keyword evidence="4 8" id="KW-0560">Oxidoreductase</keyword>
<dbReference type="InterPro" id="IPR036318">
    <property type="entry name" value="FAD-bd_PCMH-like_sf"/>
</dbReference>
<dbReference type="PANTHER" id="PTHR45444:SF3">
    <property type="entry name" value="XANTHINE DEHYDROGENASE"/>
    <property type="match status" value="1"/>
</dbReference>
<feature type="domain" description="2Fe-2S ferredoxin-type" evidence="6">
    <location>
        <begin position="4"/>
        <end position="91"/>
    </location>
</feature>
<dbReference type="SUPFAM" id="SSF56176">
    <property type="entry name" value="FAD-binding/transporter-associated domain-like"/>
    <property type="match status" value="1"/>
</dbReference>
<dbReference type="InterPro" id="IPR014307">
    <property type="entry name" value="Xanthine_DH_ssu"/>
</dbReference>
<keyword evidence="2" id="KW-0479">Metal-binding</keyword>
<dbReference type="InterPro" id="IPR016169">
    <property type="entry name" value="FAD-bd_PCMH_sub2"/>
</dbReference>
<dbReference type="Pfam" id="PF03450">
    <property type="entry name" value="CO_deh_flav_C"/>
    <property type="match status" value="1"/>
</dbReference>
<evidence type="ECO:0000256" key="4">
    <source>
        <dbReference type="ARBA" id="ARBA00023002"/>
    </source>
</evidence>
<dbReference type="NCBIfam" id="TIGR02963">
    <property type="entry name" value="xanthine_xdhA"/>
    <property type="match status" value="1"/>
</dbReference>
<evidence type="ECO:0000256" key="5">
    <source>
        <dbReference type="ARBA" id="ARBA00023004"/>
    </source>
</evidence>
<dbReference type="InterPro" id="IPR016208">
    <property type="entry name" value="Ald_Oxase/xanthine_DH-like"/>
</dbReference>
<dbReference type="Pfam" id="PF01799">
    <property type="entry name" value="Fer2_2"/>
    <property type="match status" value="1"/>
</dbReference>
<dbReference type="PANTHER" id="PTHR45444">
    <property type="entry name" value="XANTHINE DEHYDROGENASE"/>
    <property type="match status" value="1"/>
</dbReference>
<dbReference type="InterPro" id="IPR036683">
    <property type="entry name" value="CO_DH_flav_C_dom_sf"/>
</dbReference>
<dbReference type="PIRSF" id="PIRSF036557">
    <property type="entry name" value="XdhA_RC"/>
    <property type="match status" value="1"/>
</dbReference>
<dbReference type="Pfam" id="PF00941">
    <property type="entry name" value="FAD_binding_5"/>
    <property type="match status" value="1"/>
</dbReference>
<feature type="domain" description="FAD-binding PCMH-type" evidence="7">
    <location>
        <begin position="202"/>
        <end position="376"/>
    </location>
</feature>
<evidence type="ECO:0000313" key="9">
    <source>
        <dbReference type="Proteomes" id="UP001303946"/>
    </source>
</evidence>
<dbReference type="PROSITE" id="PS51085">
    <property type="entry name" value="2FE2S_FER_2"/>
    <property type="match status" value="1"/>
</dbReference>
<dbReference type="InterPro" id="IPR036884">
    <property type="entry name" value="2Fe-2S-bd_dom_sf"/>
</dbReference>
<dbReference type="PROSITE" id="PS51387">
    <property type="entry name" value="FAD_PCMH"/>
    <property type="match status" value="1"/>
</dbReference>
<dbReference type="InterPro" id="IPR016166">
    <property type="entry name" value="FAD-bd_PCMH"/>
</dbReference>
<dbReference type="Gene3D" id="3.10.20.30">
    <property type="match status" value="1"/>
</dbReference>
<reference evidence="8 9" key="1">
    <citation type="submission" date="2023-10" db="EMBL/GenBank/DDBJ databases">
        <title>Bacteria for the degradation of biodegradable plastic PBAT(Polybutylene adipate terephthalate).</title>
        <authorList>
            <person name="Weon H.-Y."/>
            <person name="Yeon J."/>
        </authorList>
    </citation>
    <scope>NUCLEOTIDE SEQUENCE [LARGE SCALE GENOMIC DNA]</scope>
    <source>
        <strain evidence="8 9">SBD 7-3</strain>
    </source>
</reference>
<evidence type="ECO:0000256" key="3">
    <source>
        <dbReference type="ARBA" id="ARBA00022827"/>
    </source>
</evidence>
<dbReference type="InterPro" id="IPR012175">
    <property type="entry name" value="Xanth_DH_ssu_bac"/>
</dbReference>
<evidence type="ECO:0000313" key="8">
    <source>
        <dbReference type="EMBL" id="WOB09567.1"/>
    </source>
</evidence>
<dbReference type="InterPro" id="IPR002346">
    <property type="entry name" value="Mopterin_DH_FAD-bd"/>
</dbReference>
<organism evidence="8 9">
    <name type="scientific">Piscinibacter gummiphilus</name>
    <dbReference type="NCBI Taxonomy" id="946333"/>
    <lineage>
        <taxon>Bacteria</taxon>
        <taxon>Pseudomonadati</taxon>
        <taxon>Pseudomonadota</taxon>
        <taxon>Betaproteobacteria</taxon>
        <taxon>Burkholderiales</taxon>
        <taxon>Sphaerotilaceae</taxon>
        <taxon>Piscinibacter</taxon>
    </lineage>
</organism>
<dbReference type="GO" id="GO:0004854">
    <property type="term" value="F:xanthine dehydrogenase activity"/>
    <property type="evidence" value="ECO:0007669"/>
    <property type="project" value="UniProtKB-EC"/>
</dbReference>
<sequence length="502" mass="54583">MNPQPIRFYHRGAVVEVNGPHPTRSVLEWLREDARCTGTKEGCNEGDCGACTVVVGELAESGDGFSLKTVNACLQFLPTLDGKALFTVEDLKGPEGLHPTQQAMVECHGSQCGFCTPGFVMSLWSCYERHRSAATRPTRQELADELSGNLCRCTGYRPILDAGQRMFELPPRTLDTAPVVKVLQGLQRADGLHYTAFNRQMGGGERVDHFRAPRTLDALAGLREYHPDATLLAGATDIGLWVNKQFRPLGDILYLGEVKELQRIEDVNGELVIGAGVPLEAAWQALAQRVPTLTEVWLRFASPPIRHAGTMGGNVANGSPIGDSAPVLMALDAQLVLRKGTRVRRVALADFYVDYMKNQLHAGELVQAIAVPLPALQRQLRAYKISKRFDSDISAICAGLAIELNGDRVHAVRIALGGMAATVKRAAAAEAALTGQPWTQASVQSAQAALAQDFKPLTDLRASAAYRLQVAQNLLQRFWLETRVNDPLPPAATTVWARVEAV</sequence>
<dbReference type="InterPro" id="IPR005107">
    <property type="entry name" value="CO_DH_flav_C"/>
</dbReference>
<dbReference type="InterPro" id="IPR036010">
    <property type="entry name" value="2Fe-2S_ferredoxin-like_sf"/>
</dbReference>
<dbReference type="Pfam" id="PF00111">
    <property type="entry name" value="Fer2"/>
    <property type="match status" value="1"/>
</dbReference>
<accession>A0ABZ0D2U6</accession>
<dbReference type="EMBL" id="CP136336">
    <property type="protein sequence ID" value="WOB09567.1"/>
    <property type="molecule type" value="Genomic_DNA"/>
</dbReference>
<dbReference type="SUPFAM" id="SSF55447">
    <property type="entry name" value="CO dehydrogenase flavoprotein C-terminal domain-like"/>
    <property type="match status" value="1"/>
</dbReference>
<dbReference type="Proteomes" id="UP001303946">
    <property type="component" value="Chromosome"/>
</dbReference>
<protein>
    <submittedName>
        <fullName evidence="8">Xanthine dehydrogenase small subunit</fullName>
        <ecNumber evidence="8">1.17.1.4</ecNumber>
    </submittedName>
</protein>
<dbReference type="SUPFAM" id="SSF54292">
    <property type="entry name" value="2Fe-2S ferredoxin-like"/>
    <property type="match status" value="1"/>
</dbReference>
<dbReference type="EC" id="1.17.1.4" evidence="8"/>
<dbReference type="PROSITE" id="PS00197">
    <property type="entry name" value="2FE2S_FER_1"/>
    <property type="match status" value="1"/>
</dbReference>
<keyword evidence="1" id="KW-0285">Flavoprotein</keyword>
<dbReference type="RefSeq" id="WP_316702515.1">
    <property type="nucleotide sequence ID" value="NZ_CP136336.1"/>
</dbReference>
<dbReference type="InterPro" id="IPR001041">
    <property type="entry name" value="2Fe-2S_ferredoxin-type"/>
</dbReference>
<dbReference type="Gene3D" id="3.30.43.10">
    <property type="entry name" value="Uridine Diphospho-n-acetylenolpyruvylglucosamine Reductase, domain 2"/>
    <property type="match status" value="1"/>
</dbReference>
<dbReference type="Gene3D" id="3.30.465.10">
    <property type="match status" value="1"/>
</dbReference>
<evidence type="ECO:0000256" key="2">
    <source>
        <dbReference type="ARBA" id="ARBA00022723"/>
    </source>
</evidence>
<dbReference type="InterPro" id="IPR016167">
    <property type="entry name" value="FAD-bd_PCMH_sub1"/>
</dbReference>
<keyword evidence="9" id="KW-1185">Reference proteome</keyword>
<evidence type="ECO:0000259" key="7">
    <source>
        <dbReference type="PROSITE" id="PS51387"/>
    </source>
</evidence>